<dbReference type="SUPFAM" id="SSF53098">
    <property type="entry name" value="Ribonuclease H-like"/>
    <property type="match status" value="1"/>
</dbReference>
<feature type="compositionally biased region" description="Basic and acidic residues" evidence="7">
    <location>
        <begin position="9"/>
        <end position="27"/>
    </location>
</feature>
<dbReference type="CDD" id="cd00303">
    <property type="entry name" value="retropepsin_like"/>
    <property type="match status" value="1"/>
</dbReference>
<dbReference type="Gene3D" id="3.30.420.10">
    <property type="entry name" value="Ribonuclease H-like superfamily/Ribonuclease H"/>
    <property type="match status" value="1"/>
</dbReference>
<dbReference type="Gene3D" id="1.10.340.70">
    <property type="match status" value="1"/>
</dbReference>
<dbReference type="SMART" id="SM00343">
    <property type="entry name" value="ZnF_C2HC"/>
    <property type="match status" value="2"/>
</dbReference>
<evidence type="ECO:0000313" key="11">
    <source>
        <dbReference type="Proteomes" id="UP001162156"/>
    </source>
</evidence>
<feature type="region of interest" description="Disordered" evidence="7">
    <location>
        <begin position="143"/>
        <end position="166"/>
    </location>
</feature>
<evidence type="ECO:0000256" key="4">
    <source>
        <dbReference type="ARBA" id="ARBA00022722"/>
    </source>
</evidence>
<evidence type="ECO:0000256" key="1">
    <source>
        <dbReference type="ARBA" id="ARBA00012493"/>
    </source>
</evidence>
<dbReference type="PANTHER" id="PTHR37984">
    <property type="entry name" value="PROTEIN CBG26694"/>
    <property type="match status" value="1"/>
</dbReference>
<dbReference type="InterPro" id="IPR041588">
    <property type="entry name" value="Integrase_H2C2"/>
</dbReference>
<keyword evidence="6" id="KW-0862">Zinc</keyword>
<dbReference type="Pfam" id="PF17921">
    <property type="entry name" value="Integrase_H2C2"/>
    <property type="match status" value="1"/>
</dbReference>
<feature type="region of interest" description="Disordered" evidence="7">
    <location>
        <begin position="1"/>
        <end position="33"/>
    </location>
</feature>
<keyword evidence="2" id="KW-0808">Transferase</keyword>
<keyword evidence="6" id="KW-0479">Metal-binding</keyword>
<dbReference type="InterPro" id="IPR036875">
    <property type="entry name" value="Znf_CCHC_sf"/>
</dbReference>
<evidence type="ECO:0000256" key="2">
    <source>
        <dbReference type="ARBA" id="ARBA00022679"/>
    </source>
</evidence>
<sequence>MSDSEGDAEERAPIRHSRDVLERKADSSEEFEFSDVPVEAAEANQRRRKKRRIDELITAKVTEILRQLQPTVANHLPMTASGQDPFNLFQGFLCKIDSGNSISPGPSTQRQENPNKREIKCLICKKDGHAARNCYFKNLGAGTSSSQSSKYTKPAHTAHGNTGNNSPQKFMLKECTHCNKRGHLKEDCWHPKSGQGSTSAKARSQINVANYSLVNKLNIQLTPSNIVVKGFGNQVIFPKGVAIVDFKLNNFCINTPIHFIAADMGNIDVIIGQPIINHNDVIMNIQGHSITLSRATHKKNKYPITLREPIIINPHTTAVIPVNTNSKKCLFISARTYDFHEHYSIPSSLLNPFENMLTVINTGDKKLCWFKNRVLARATEVNLSNKQNLLHEEKYIWSLDLTDVKLQDDTLKTICQKLKQEDCDKELKNTYRIINKRLYRRTADGHNKLVIPKSARFNILRKYHDDIGHIGLRKCDSLIKSKFWFRGMTRFIRKYVHACLDCAYKRDQYGKKEGFLHPIDKPTEIMHTWHVDHLGPYTKSVGGYSYIFMIIDSYSKFLFARPTKTTNSKEVIYLLEDLFSMFGVVKRIISDCGKAFTSKKFKDFALKYQFKHVLTSVASPRSNGQIERYNLTLNAAINASVNDEDEWYSVLPNVVWGINNTINISTGFTPHRLMFGFDQAKHASLEKQNSPVITREKDAKIAKAQMDKQAKKMKRLFDAKRKIAKSYTVGDLVLWRGSNTSTKEVGRKTGLKFGGPYKVTKVKSNDRYEIIALKGMKGYKKYTATVPVDQLREYTGGVVVETESDSDIDSTDELLDLLES</sequence>
<evidence type="ECO:0000256" key="7">
    <source>
        <dbReference type="SAM" id="MobiDB-lite"/>
    </source>
</evidence>
<dbReference type="Gene3D" id="4.10.60.10">
    <property type="entry name" value="Zinc finger, CCHC-type"/>
    <property type="match status" value="1"/>
</dbReference>
<dbReference type="Pfam" id="PF00665">
    <property type="entry name" value="rve"/>
    <property type="match status" value="1"/>
</dbReference>
<dbReference type="PROSITE" id="PS50158">
    <property type="entry name" value="ZF_CCHC"/>
    <property type="match status" value="1"/>
</dbReference>
<dbReference type="GO" id="GO:0015074">
    <property type="term" value="P:DNA integration"/>
    <property type="evidence" value="ECO:0007669"/>
    <property type="project" value="InterPro"/>
</dbReference>
<proteinExistence type="predicted"/>
<evidence type="ECO:0000259" key="9">
    <source>
        <dbReference type="PROSITE" id="PS50994"/>
    </source>
</evidence>
<feature type="domain" description="CCHC-type" evidence="8">
    <location>
        <begin position="175"/>
        <end position="188"/>
    </location>
</feature>
<accession>A0AAV8WP55</accession>
<dbReference type="InterPro" id="IPR012337">
    <property type="entry name" value="RNaseH-like_sf"/>
</dbReference>
<keyword evidence="4" id="KW-0540">Nuclease</keyword>
<dbReference type="InterPro" id="IPR050951">
    <property type="entry name" value="Retrovirus_Pol_polyprotein"/>
</dbReference>
<gene>
    <name evidence="10" type="ORF">NQ314_019226</name>
</gene>
<dbReference type="GO" id="GO:0003676">
    <property type="term" value="F:nucleic acid binding"/>
    <property type="evidence" value="ECO:0007669"/>
    <property type="project" value="InterPro"/>
</dbReference>
<dbReference type="AlphaFoldDB" id="A0AAV8WP55"/>
<dbReference type="FunFam" id="1.10.340.70:FF:000001">
    <property type="entry name" value="Retrovirus-related Pol polyprotein from transposon gypsy-like Protein"/>
    <property type="match status" value="1"/>
</dbReference>
<dbReference type="Gene3D" id="2.40.70.10">
    <property type="entry name" value="Acid Proteases"/>
    <property type="match status" value="1"/>
</dbReference>
<reference evidence="10" key="1">
    <citation type="journal article" date="2023" name="Insect Mol. Biol.">
        <title>Genome sequencing provides insights into the evolution of gene families encoding plant cell wall-degrading enzymes in longhorned beetles.</title>
        <authorList>
            <person name="Shin N.R."/>
            <person name="Okamura Y."/>
            <person name="Kirsch R."/>
            <person name="Pauchet Y."/>
        </authorList>
    </citation>
    <scope>NUCLEOTIDE SEQUENCE</scope>
    <source>
        <strain evidence="10">RBIC_L_NR</strain>
    </source>
</reference>
<comment type="caution">
    <text evidence="10">The sequence shown here is derived from an EMBL/GenBank/DDBJ whole genome shotgun (WGS) entry which is preliminary data.</text>
</comment>
<dbReference type="EMBL" id="JANEYF010005422">
    <property type="protein sequence ID" value="KAJ8928274.1"/>
    <property type="molecule type" value="Genomic_DNA"/>
</dbReference>
<dbReference type="EC" id="2.7.7.49" evidence="1"/>
<dbReference type="GO" id="GO:0003964">
    <property type="term" value="F:RNA-directed DNA polymerase activity"/>
    <property type="evidence" value="ECO:0007669"/>
    <property type="project" value="UniProtKB-EC"/>
</dbReference>
<keyword evidence="11" id="KW-1185">Reference proteome</keyword>
<dbReference type="InterPro" id="IPR036397">
    <property type="entry name" value="RNaseH_sf"/>
</dbReference>
<dbReference type="SUPFAM" id="SSF57756">
    <property type="entry name" value="Retrovirus zinc finger-like domains"/>
    <property type="match status" value="1"/>
</dbReference>
<feature type="domain" description="Integrase catalytic" evidence="9">
    <location>
        <begin position="518"/>
        <end position="678"/>
    </location>
</feature>
<evidence type="ECO:0000256" key="5">
    <source>
        <dbReference type="ARBA" id="ARBA00022759"/>
    </source>
</evidence>
<dbReference type="Proteomes" id="UP001162156">
    <property type="component" value="Unassembled WGS sequence"/>
</dbReference>
<keyword evidence="3" id="KW-0548">Nucleotidyltransferase</keyword>
<dbReference type="PROSITE" id="PS50994">
    <property type="entry name" value="INTEGRASE"/>
    <property type="match status" value="1"/>
</dbReference>
<evidence type="ECO:0000256" key="6">
    <source>
        <dbReference type="PROSITE-ProRule" id="PRU00047"/>
    </source>
</evidence>
<dbReference type="GO" id="GO:0008270">
    <property type="term" value="F:zinc ion binding"/>
    <property type="evidence" value="ECO:0007669"/>
    <property type="project" value="UniProtKB-KW"/>
</dbReference>
<dbReference type="PANTHER" id="PTHR37984:SF5">
    <property type="entry name" value="PROTEIN NYNRIN-LIKE"/>
    <property type="match status" value="1"/>
</dbReference>
<dbReference type="GO" id="GO:0004519">
    <property type="term" value="F:endonuclease activity"/>
    <property type="evidence" value="ECO:0007669"/>
    <property type="project" value="UniProtKB-KW"/>
</dbReference>
<protein>
    <recommendedName>
        <fullName evidence="1">RNA-directed DNA polymerase</fullName>
        <ecNumber evidence="1">2.7.7.49</ecNumber>
    </recommendedName>
</protein>
<dbReference type="InterPro" id="IPR021109">
    <property type="entry name" value="Peptidase_aspartic_dom_sf"/>
</dbReference>
<keyword evidence="5" id="KW-0378">Hydrolase</keyword>
<evidence type="ECO:0000256" key="3">
    <source>
        <dbReference type="ARBA" id="ARBA00022695"/>
    </source>
</evidence>
<dbReference type="InterPro" id="IPR001878">
    <property type="entry name" value="Znf_CCHC"/>
</dbReference>
<keyword evidence="6" id="KW-0863">Zinc-finger</keyword>
<evidence type="ECO:0000259" key="8">
    <source>
        <dbReference type="PROSITE" id="PS50158"/>
    </source>
</evidence>
<dbReference type="InterPro" id="IPR001584">
    <property type="entry name" value="Integrase_cat-core"/>
</dbReference>
<evidence type="ECO:0000313" key="10">
    <source>
        <dbReference type="EMBL" id="KAJ8928274.1"/>
    </source>
</evidence>
<name>A0AAV8WP55_9CUCU</name>
<organism evidence="10 11">
    <name type="scientific">Rhamnusium bicolor</name>
    <dbReference type="NCBI Taxonomy" id="1586634"/>
    <lineage>
        <taxon>Eukaryota</taxon>
        <taxon>Metazoa</taxon>
        <taxon>Ecdysozoa</taxon>
        <taxon>Arthropoda</taxon>
        <taxon>Hexapoda</taxon>
        <taxon>Insecta</taxon>
        <taxon>Pterygota</taxon>
        <taxon>Neoptera</taxon>
        <taxon>Endopterygota</taxon>
        <taxon>Coleoptera</taxon>
        <taxon>Polyphaga</taxon>
        <taxon>Cucujiformia</taxon>
        <taxon>Chrysomeloidea</taxon>
        <taxon>Cerambycidae</taxon>
        <taxon>Lepturinae</taxon>
        <taxon>Rhagiini</taxon>
        <taxon>Rhamnusium</taxon>
    </lineage>
</organism>
<keyword evidence="5" id="KW-0255">Endonuclease</keyword>